<evidence type="ECO:0000313" key="3">
    <source>
        <dbReference type="Proteomes" id="UP000813824"/>
    </source>
</evidence>
<feature type="domain" description="F-box" evidence="1">
    <location>
        <begin position="8"/>
        <end position="64"/>
    </location>
</feature>
<dbReference type="Pfam" id="PF12937">
    <property type="entry name" value="F-box-like"/>
    <property type="match status" value="1"/>
</dbReference>
<organism evidence="2 3">
    <name type="scientific">Cristinia sonorae</name>
    <dbReference type="NCBI Taxonomy" id="1940300"/>
    <lineage>
        <taxon>Eukaryota</taxon>
        <taxon>Fungi</taxon>
        <taxon>Dikarya</taxon>
        <taxon>Basidiomycota</taxon>
        <taxon>Agaricomycotina</taxon>
        <taxon>Agaricomycetes</taxon>
        <taxon>Agaricomycetidae</taxon>
        <taxon>Agaricales</taxon>
        <taxon>Pleurotineae</taxon>
        <taxon>Stephanosporaceae</taxon>
        <taxon>Cristinia</taxon>
    </lineage>
</organism>
<proteinExistence type="predicted"/>
<sequence length="530" mass="59215">METMATVWDLPPEILARIFTSYHDESLDPSTLPNNLPRPCLRVTWVCRYWRNVALATPAIWSTIQIFQRTQADTVRAFLERSAQAALNIQIDSHQLTHCGDAVRYVLPSLVRARCLSIDLSPQELESLVCSDQLPSSAPLLEIFRFAAQEDQYEAGARLAPSFAFHNCAVPNLRQLILSTPAEVLWSDGTLPQSLQSLTVTCTVQRDQVSHIVRLISALPLLTFLELSFRSIGPYTLSPTSGNPTPQKPNLKQFHVAAEPNPSTAIELIGAFATAGQTSITVCFRDVMYHSTLYELSSTFASHLSAGAATDSQWITVQTLSLSPKRIQFFKRESSQMSLSNPDLEIAHKNGRICRNLLENLFPDLPLEDVSVLILQGVPVHPYDSRSGASTKYVWHHFFHRVSRVHTLVLMPEKQVRYGDSSVESLRAVAAAQLIRTLLSFTAGVFCRTSGQTYPIVPVLLNLRRIVMDGVTFYDGMSTVDVVVTCCRVMLWVGLKLEELEIRNCRVDAGVVTILRMQQPIPVLWDGKER</sequence>
<dbReference type="EMBL" id="JAEVFJ010000063">
    <property type="protein sequence ID" value="KAH8077496.1"/>
    <property type="molecule type" value="Genomic_DNA"/>
</dbReference>
<evidence type="ECO:0000313" key="2">
    <source>
        <dbReference type="EMBL" id="KAH8077496.1"/>
    </source>
</evidence>
<name>A0A8K0XJV5_9AGAR</name>
<dbReference type="Gene3D" id="1.20.1280.50">
    <property type="match status" value="1"/>
</dbReference>
<dbReference type="InterPro" id="IPR001810">
    <property type="entry name" value="F-box_dom"/>
</dbReference>
<accession>A0A8K0XJV5</accession>
<evidence type="ECO:0000259" key="1">
    <source>
        <dbReference type="Pfam" id="PF12937"/>
    </source>
</evidence>
<reference evidence="2" key="1">
    <citation type="journal article" date="2021" name="New Phytol.">
        <title>Evolutionary innovations through gain and loss of genes in the ectomycorrhizal Boletales.</title>
        <authorList>
            <person name="Wu G."/>
            <person name="Miyauchi S."/>
            <person name="Morin E."/>
            <person name="Kuo A."/>
            <person name="Drula E."/>
            <person name="Varga T."/>
            <person name="Kohler A."/>
            <person name="Feng B."/>
            <person name="Cao Y."/>
            <person name="Lipzen A."/>
            <person name="Daum C."/>
            <person name="Hundley H."/>
            <person name="Pangilinan J."/>
            <person name="Johnson J."/>
            <person name="Barry K."/>
            <person name="LaButti K."/>
            <person name="Ng V."/>
            <person name="Ahrendt S."/>
            <person name="Min B."/>
            <person name="Choi I.G."/>
            <person name="Park H."/>
            <person name="Plett J.M."/>
            <person name="Magnuson J."/>
            <person name="Spatafora J.W."/>
            <person name="Nagy L.G."/>
            <person name="Henrissat B."/>
            <person name="Grigoriev I.V."/>
            <person name="Yang Z.L."/>
            <person name="Xu J."/>
            <person name="Martin F.M."/>
        </authorList>
    </citation>
    <scope>NUCLEOTIDE SEQUENCE</scope>
    <source>
        <strain evidence="2">KKN 215</strain>
    </source>
</reference>
<dbReference type="OrthoDB" id="3357519at2759"/>
<comment type="caution">
    <text evidence="2">The sequence shown here is derived from an EMBL/GenBank/DDBJ whole genome shotgun (WGS) entry which is preliminary data.</text>
</comment>
<keyword evidence="3" id="KW-1185">Reference proteome</keyword>
<protein>
    <recommendedName>
        <fullName evidence="1">F-box domain-containing protein</fullName>
    </recommendedName>
</protein>
<gene>
    <name evidence="2" type="ORF">BXZ70DRAFT_962559</name>
</gene>
<dbReference type="AlphaFoldDB" id="A0A8K0XJV5"/>
<dbReference type="Proteomes" id="UP000813824">
    <property type="component" value="Unassembled WGS sequence"/>
</dbReference>